<dbReference type="RefSeq" id="WP_141459321.1">
    <property type="nucleotide sequence ID" value="NZ_CP038141.1"/>
</dbReference>
<keyword evidence="4" id="KW-0472">Membrane</keyword>
<name>A0A4Y6UK61_9PROT</name>
<dbReference type="CDD" id="cd07989">
    <property type="entry name" value="LPLAT_AGPAT-like"/>
    <property type="match status" value="1"/>
</dbReference>
<accession>A0A4Y6UK61</accession>
<keyword evidence="3 6" id="KW-0012">Acyltransferase</keyword>
<organism evidence="6 7">
    <name type="scientific">Swingsia samuiensis</name>
    <dbReference type="NCBI Taxonomy" id="1293412"/>
    <lineage>
        <taxon>Bacteria</taxon>
        <taxon>Pseudomonadati</taxon>
        <taxon>Pseudomonadota</taxon>
        <taxon>Alphaproteobacteria</taxon>
        <taxon>Acetobacterales</taxon>
        <taxon>Acetobacteraceae</taxon>
        <taxon>Swingsia</taxon>
    </lineage>
</organism>
<evidence type="ECO:0000256" key="4">
    <source>
        <dbReference type="SAM" id="Phobius"/>
    </source>
</evidence>
<dbReference type="Proteomes" id="UP000316313">
    <property type="component" value="Chromosome"/>
</dbReference>
<evidence type="ECO:0000256" key="2">
    <source>
        <dbReference type="ARBA" id="ARBA00022679"/>
    </source>
</evidence>
<comment type="pathway">
    <text evidence="1">Lipid metabolism.</text>
</comment>
<evidence type="ECO:0000256" key="3">
    <source>
        <dbReference type="ARBA" id="ARBA00023315"/>
    </source>
</evidence>
<dbReference type="EMBL" id="CP038141">
    <property type="protein sequence ID" value="QDH16395.1"/>
    <property type="molecule type" value="Genomic_DNA"/>
</dbReference>
<dbReference type="PANTHER" id="PTHR10434">
    <property type="entry name" value="1-ACYL-SN-GLYCEROL-3-PHOSPHATE ACYLTRANSFERASE"/>
    <property type="match status" value="1"/>
</dbReference>
<dbReference type="GO" id="GO:0003841">
    <property type="term" value="F:1-acylglycerol-3-phosphate O-acyltransferase activity"/>
    <property type="evidence" value="ECO:0007669"/>
    <property type="project" value="TreeGrafter"/>
</dbReference>
<dbReference type="SUPFAM" id="SSF69593">
    <property type="entry name" value="Glycerol-3-phosphate (1)-acyltransferase"/>
    <property type="match status" value="1"/>
</dbReference>
<keyword evidence="4" id="KW-0812">Transmembrane</keyword>
<dbReference type="InterPro" id="IPR002123">
    <property type="entry name" value="Plipid/glycerol_acylTrfase"/>
</dbReference>
<evidence type="ECO:0000256" key="1">
    <source>
        <dbReference type="ARBA" id="ARBA00005189"/>
    </source>
</evidence>
<feature type="domain" description="Phospholipid/glycerol acyltransferase" evidence="5">
    <location>
        <begin position="73"/>
        <end position="187"/>
    </location>
</feature>
<keyword evidence="2 6" id="KW-0808">Transferase</keyword>
<evidence type="ECO:0000313" key="7">
    <source>
        <dbReference type="Proteomes" id="UP000316313"/>
    </source>
</evidence>
<keyword evidence="4" id="KW-1133">Transmembrane helix</keyword>
<dbReference type="GO" id="GO:0006654">
    <property type="term" value="P:phosphatidic acid biosynthetic process"/>
    <property type="evidence" value="ECO:0007669"/>
    <property type="project" value="TreeGrafter"/>
</dbReference>
<dbReference type="Pfam" id="PF01553">
    <property type="entry name" value="Acyltransferase"/>
    <property type="match status" value="1"/>
</dbReference>
<dbReference type="OrthoDB" id="5290997at2"/>
<protein>
    <submittedName>
        <fullName evidence="6">1-acyl-sn-glycerol-3-phosphate acyltransferase</fullName>
    </submittedName>
</protein>
<proteinExistence type="predicted"/>
<evidence type="ECO:0000259" key="5">
    <source>
        <dbReference type="SMART" id="SM00563"/>
    </source>
</evidence>
<dbReference type="SMART" id="SM00563">
    <property type="entry name" value="PlsC"/>
    <property type="match status" value="1"/>
</dbReference>
<keyword evidence="7" id="KW-1185">Reference proteome</keyword>
<dbReference type="KEGG" id="ssam:E3D00_01545"/>
<feature type="transmembrane region" description="Helical" evidence="4">
    <location>
        <begin position="12"/>
        <end position="31"/>
    </location>
</feature>
<evidence type="ECO:0000313" key="6">
    <source>
        <dbReference type="EMBL" id="QDH16395.1"/>
    </source>
</evidence>
<dbReference type="PANTHER" id="PTHR10434:SF40">
    <property type="entry name" value="1-ACYL-SN-GLYCEROL-3-PHOSPHATE ACYLTRANSFERASE"/>
    <property type="match status" value="1"/>
</dbReference>
<sequence>MTSLFRGLCFNLYLLILTLTMGLGALPIRLLKNKRWALSYAKLWSKAVLYGFQRICSVQIEVLGQENIPKGPVIIASQHQSFFDGFVWMNLVPLPAYIIKKELTKIPLVGPMLILSGMIPVERSAGSKALRDMIKTTTEAHAQNRQIIIFPEGTRTLPGERHPVQPGIIALARQSNVPIIPVATNSGIFWERNPWRKHSGILKVVIGSPLSSTTSRQGFINNLEKNWETLCKSHNLPFYVVDKSVE</sequence>
<dbReference type="AlphaFoldDB" id="A0A4Y6UK61"/>
<gene>
    <name evidence="6" type="ORF">E3D00_01545</name>
</gene>
<reference evidence="6 7" key="1">
    <citation type="submission" date="2019-03" db="EMBL/GenBank/DDBJ databases">
        <title>The complete genome sequence of Swingsia samuiensis NBRC107927(T).</title>
        <authorList>
            <person name="Chua K.-O."/>
            <person name="Chan K.-G."/>
            <person name="See-Too W.-S."/>
        </authorList>
    </citation>
    <scope>NUCLEOTIDE SEQUENCE [LARGE SCALE GENOMIC DNA]</scope>
    <source>
        <strain evidence="6 7">AH83</strain>
    </source>
</reference>